<evidence type="ECO:0000313" key="1">
    <source>
        <dbReference type="EMBL" id="AWG26402.1"/>
    </source>
</evidence>
<dbReference type="KEGG" id="fki:FK004_14785"/>
<reference evidence="1 2" key="1">
    <citation type="submission" date="2017-04" db="EMBL/GenBank/DDBJ databases">
        <title>Complete genome sequence of Flavobacterium kingsejong AJ004.</title>
        <authorList>
            <person name="Lee P.C."/>
        </authorList>
    </citation>
    <scope>NUCLEOTIDE SEQUENCE [LARGE SCALE GENOMIC DNA]</scope>
    <source>
        <strain evidence="1 2">AJ004</strain>
    </source>
</reference>
<dbReference type="EMBL" id="CP020919">
    <property type="protein sequence ID" value="AWG26402.1"/>
    <property type="molecule type" value="Genomic_DNA"/>
</dbReference>
<accession>A0A2S1LRV7</accession>
<name>A0A2S1LRV7_9FLAO</name>
<gene>
    <name evidence="1" type="ORF">FK004_14785</name>
</gene>
<protein>
    <submittedName>
        <fullName evidence="1">Uncharacterized protein</fullName>
    </submittedName>
</protein>
<dbReference type="Proteomes" id="UP000244677">
    <property type="component" value="Chromosome"/>
</dbReference>
<sequence>MGIIPSGYAQLLDPKLDTKKTQIINFLSNHREIGVPVDSSSIYYEEIYSKELAAFGTSVSYYEIGLALNEGGRYLAIATENSFEILPTQDFNDDFIRIMAPLRNLDSSEKTPTVALLAKVKELYEYNENPPWILKK</sequence>
<dbReference type="AlphaFoldDB" id="A0A2S1LRV7"/>
<organism evidence="1 2">
    <name type="scientific">Flavobacterium kingsejongi</name>
    <dbReference type="NCBI Taxonomy" id="1678728"/>
    <lineage>
        <taxon>Bacteria</taxon>
        <taxon>Pseudomonadati</taxon>
        <taxon>Bacteroidota</taxon>
        <taxon>Flavobacteriia</taxon>
        <taxon>Flavobacteriales</taxon>
        <taxon>Flavobacteriaceae</taxon>
        <taxon>Flavobacterium</taxon>
    </lineage>
</organism>
<proteinExistence type="predicted"/>
<evidence type="ECO:0000313" key="2">
    <source>
        <dbReference type="Proteomes" id="UP000244677"/>
    </source>
</evidence>
<keyword evidence="2" id="KW-1185">Reference proteome</keyword>